<proteinExistence type="predicted"/>
<protein>
    <recommendedName>
        <fullName evidence="1">N-acetyltransferase domain-containing protein</fullName>
    </recommendedName>
</protein>
<evidence type="ECO:0000313" key="3">
    <source>
        <dbReference type="Proteomes" id="UP000193431"/>
    </source>
</evidence>
<keyword evidence="3" id="KW-1185">Reference proteome</keyword>
<reference evidence="2 3" key="1">
    <citation type="submission" date="2016-11" db="EMBL/GenBank/DDBJ databases">
        <title>Trade-off between light-utilization and light-protection in marine flavobacteria.</title>
        <authorList>
            <person name="Kumagai Y."/>
        </authorList>
    </citation>
    <scope>NUCLEOTIDE SEQUENCE [LARGE SCALE GENOMIC DNA]</scope>
    <source>
        <strain evidence="2 3">JCM 13191</strain>
    </source>
</reference>
<dbReference type="SUPFAM" id="SSF55729">
    <property type="entry name" value="Acyl-CoA N-acyltransferases (Nat)"/>
    <property type="match status" value="1"/>
</dbReference>
<dbReference type="STRING" id="331648.BST97_08985"/>
<dbReference type="Pfam" id="PF13673">
    <property type="entry name" value="Acetyltransf_10"/>
    <property type="match status" value="1"/>
</dbReference>
<evidence type="ECO:0000313" key="2">
    <source>
        <dbReference type="EMBL" id="ARN78123.1"/>
    </source>
</evidence>
<dbReference type="InterPro" id="IPR016181">
    <property type="entry name" value="Acyl_CoA_acyltransferase"/>
</dbReference>
<sequence length="151" mass="17368">MSIIIKEILAEQTREIRQTVLRQGLPAATTIFKGDELETTFHLGAFEKNKLVGIATYLFKNKSAIQELFSDEKFMYQLRGMAVMENEQGKGIGKKLVEFAECRLKEDQIDVLWFHARTSAVPFYEKQGYQTVGEELDLEPAGPHFKMYKEL</sequence>
<dbReference type="EMBL" id="CP019344">
    <property type="protein sequence ID" value="ARN78123.1"/>
    <property type="molecule type" value="Genomic_DNA"/>
</dbReference>
<accession>A0A1W6MKL5</accession>
<dbReference type="Proteomes" id="UP000193431">
    <property type="component" value="Chromosome"/>
</dbReference>
<gene>
    <name evidence="2" type="ORF">BST97_08985</name>
</gene>
<dbReference type="InterPro" id="IPR000182">
    <property type="entry name" value="GNAT_dom"/>
</dbReference>
<feature type="domain" description="N-acetyltransferase" evidence="1">
    <location>
        <begin position="3"/>
        <end position="151"/>
    </location>
</feature>
<dbReference type="AlphaFoldDB" id="A0A1W6MKL5"/>
<dbReference type="GO" id="GO:0016747">
    <property type="term" value="F:acyltransferase activity, transferring groups other than amino-acyl groups"/>
    <property type="evidence" value="ECO:0007669"/>
    <property type="project" value="InterPro"/>
</dbReference>
<organism evidence="2 3">
    <name type="scientific">Nonlabens spongiae</name>
    <dbReference type="NCBI Taxonomy" id="331648"/>
    <lineage>
        <taxon>Bacteria</taxon>
        <taxon>Pseudomonadati</taxon>
        <taxon>Bacteroidota</taxon>
        <taxon>Flavobacteriia</taxon>
        <taxon>Flavobacteriales</taxon>
        <taxon>Flavobacteriaceae</taxon>
        <taxon>Nonlabens</taxon>
    </lineage>
</organism>
<dbReference type="PROSITE" id="PS51186">
    <property type="entry name" value="GNAT"/>
    <property type="match status" value="1"/>
</dbReference>
<name>A0A1W6MKL5_9FLAO</name>
<dbReference type="Gene3D" id="3.40.630.30">
    <property type="match status" value="1"/>
</dbReference>
<dbReference type="CDD" id="cd04301">
    <property type="entry name" value="NAT_SF"/>
    <property type="match status" value="1"/>
</dbReference>
<evidence type="ECO:0000259" key="1">
    <source>
        <dbReference type="PROSITE" id="PS51186"/>
    </source>
</evidence>
<dbReference type="OrthoDB" id="2352823at2"/>